<dbReference type="InterPro" id="IPR050114">
    <property type="entry name" value="UPF0173_UPF0282_UlaG_hydrolase"/>
</dbReference>
<protein>
    <submittedName>
        <fullName evidence="2">L-ascorbate metabolism protein UlaG, beta-lactamase superfamily</fullName>
    </submittedName>
</protein>
<dbReference type="EMBL" id="LT629701">
    <property type="protein sequence ID" value="SDM67682.1"/>
    <property type="molecule type" value="Genomic_DNA"/>
</dbReference>
<proteinExistence type="predicted"/>
<dbReference type="InterPro" id="IPR036866">
    <property type="entry name" value="RibonucZ/Hydroxyglut_hydro"/>
</dbReference>
<dbReference type="InterPro" id="IPR001279">
    <property type="entry name" value="Metallo-B-lactamas"/>
</dbReference>
<evidence type="ECO:0000313" key="2">
    <source>
        <dbReference type="EMBL" id="SDM67682.1"/>
    </source>
</evidence>
<dbReference type="SUPFAM" id="SSF56281">
    <property type="entry name" value="Metallo-hydrolase/oxidoreductase"/>
    <property type="match status" value="1"/>
</dbReference>
<dbReference type="Proteomes" id="UP000183376">
    <property type="component" value="Chromosome I"/>
</dbReference>
<name>A0A1G9V662_ALLAB</name>
<dbReference type="Pfam" id="PF12706">
    <property type="entry name" value="Lactamase_B_2"/>
    <property type="match status" value="1"/>
</dbReference>
<dbReference type="STRING" id="211114.SAMN04489726_2856"/>
<keyword evidence="3" id="KW-1185">Reference proteome</keyword>
<gene>
    <name evidence="2" type="ORF">SAMN04489726_2856</name>
</gene>
<dbReference type="RefSeq" id="WP_030431213.1">
    <property type="nucleotide sequence ID" value="NZ_JOEF01000018.1"/>
</dbReference>
<dbReference type="OrthoDB" id="3204284at2"/>
<dbReference type="Gene3D" id="3.60.15.10">
    <property type="entry name" value="Ribonuclease Z/Hydroxyacylglutathione hydrolase-like"/>
    <property type="match status" value="1"/>
</dbReference>
<evidence type="ECO:0000259" key="1">
    <source>
        <dbReference type="Pfam" id="PF12706"/>
    </source>
</evidence>
<dbReference type="eggNOG" id="COG2220">
    <property type="taxonomic scope" value="Bacteria"/>
</dbReference>
<dbReference type="PANTHER" id="PTHR43546">
    <property type="entry name" value="UPF0173 METAL-DEPENDENT HYDROLASE MJ1163-RELATED"/>
    <property type="match status" value="1"/>
</dbReference>
<dbReference type="PANTHER" id="PTHR43546:SF7">
    <property type="entry name" value="METALLO-BETA-LACTAMASE DOMAIN-CONTAINING PROTEIN"/>
    <property type="match status" value="1"/>
</dbReference>
<dbReference type="AlphaFoldDB" id="A0A1G9V662"/>
<accession>A0A1G9V662</accession>
<feature type="domain" description="Metallo-beta-lactamase" evidence="1">
    <location>
        <begin position="42"/>
        <end position="222"/>
    </location>
</feature>
<sequence>MSSLTFVGNATTVLRLGGFTVLTDPNFLHRGQRAYLGYGLSSKRLVDPAFPPSSLPKLDAVLLSHMHGDHFDRVARRELDRGLPVFTTGHAARRLDRWGFSAAEGLKPWETREIERGGERLRVTSVPGAHGPKLASALMPPVMGSVVELERDGRTVLRLYITGDTLCRPWLAEVAERFPGLDAMVIHLGGTRVLGMLLTMDGKQGADLVQLVRPGLTVPVHYEEYGVMKSPLQDFVDEAVVRELPGTLRPIERGKSIEFTHRP</sequence>
<reference evidence="2 3" key="1">
    <citation type="submission" date="2016-10" db="EMBL/GenBank/DDBJ databases">
        <authorList>
            <person name="de Groot N.N."/>
        </authorList>
    </citation>
    <scope>NUCLEOTIDE SEQUENCE [LARGE SCALE GENOMIC DNA]</scope>
    <source>
        <strain evidence="2 3">DSM 44149</strain>
    </source>
</reference>
<organism evidence="2 3">
    <name type="scientific">Allokutzneria albata</name>
    <name type="common">Kibdelosporangium albatum</name>
    <dbReference type="NCBI Taxonomy" id="211114"/>
    <lineage>
        <taxon>Bacteria</taxon>
        <taxon>Bacillati</taxon>
        <taxon>Actinomycetota</taxon>
        <taxon>Actinomycetes</taxon>
        <taxon>Pseudonocardiales</taxon>
        <taxon>Pseudonocardiaceae</taxon>
        <taxon>Allokutzneria</taxon>
    </lineage>
</organism>
<evidence type="ECO:0000313" key="3">
    <source>
        <dbReference type="Proteomes" id="UP000183376"/>
    </source>
</evidence>